<keyword evidence="2" id="KW-0238">DNA-binding</keyword>
<dbReference type="PROSITE" id="PS00622">
    <property type="entry name" value="HTH_LUXR_1"/>
    <property type="match status" value="1"/>
</dbReference>
<evidence type="ECO:0000256" key="4">
    <source>
        <dbReference type="SAM" id="Phobius"/>
    </source>
</evidence>
<evidence type="ECO:0000313" key="7">
    <source>
        <dbReference type="Proteomes" id="UP001285855"/>
    </source>
</evidence>
<keyword evidence="3" id="KW-0804">Transcription</keyword>
<organism evidence="6 7">
    <name type="scientific">Winogradskyella aquimaris</name>
    <dbReference type="NCBI Taxonomy" id="864074"/>
    <lineage>
        <taxon>Bacteria</taxon>
        <taxon>Pseudomonadati</taxon>
        <taxon>Bacteroidota</taxon>
        <taxon>Flavobacteriia</taxon>
        <taxon>Flavobacteriales</taxon>
        <taxon>Flavobacteriaceae</taxon>
        <taxon>Winogradskyella</taxon>
    </lineage>
</organism>
<gene>
    <name evidence="6" type="ORF">SNF14_13330</name>
</gene>
<dbReference type="PROSITE" id="PS50043">
    <property type="entry name" value="HTH_LUXR_2"/>
    <property type="match status" value="1"/>
</dbReference>
<keyword evidence="4" id="KW-1133">Transmembrane helix</keyword>
<evidence type="ECO:0000256" key="2">
    <source>
        <dbReference type="ARBA" id="ARBA00023125"/>
    </source>
</evidence>
<dbReference type="PANTHER" id="PTHR44688:SF16">
    <property type="entry name" value="DNA-BINDING TRANSCRIPTIONAL ACTIVATOR DEVR_DOSR"/>
    <property type="match status" value="1"/>
</dbReference>
<evidence type="ECO:0000259" key="5">
    <source>
        <dbReference type="PROSITE" id="PS50043"/>
    </source>
</evidence>
<feature type="domain" description="HTH luxR-type" evidence="5">
    <location>
        <begin position="283"/>
        <end position="348"/>
    </location>
</feature>
<dbReference type="InterPro" id="IPR016032">
    <property type="entry name" value="Sig_transdc_resp-reg_C-effctor"/>
</dbReference>
<keyword evidence="7" id="KW-1185">Reference proteome</keyword>
<accession>A0ABU5EPD8</accession>
<evidence type="ECO:0000313" key="6">
    <source>
        <dbReference type="EMBL" id="MDY2588324.1"/>
    </source>
</evidence>
<evidence type="ECO:0000256" key="1">
    <source>
        <dbReference type="ARBA" id="ARBA00023015"/>
    </source>
</evidence>
<dbReference type="Proteomes" id="UP001285855">
    <property type="component" value="Unassembled WGS sequence"/>
</dbReference>
<keyword evidence="4" id="KW-0812">Transmembrane</keyword>
<protein>
    <submittedName>
        <fullName evidence="6">LuxR C-terminal-related transcriptional regulator</fullName>
    </submittedName>
</protein>
<reference evidence="6 7" key="1">
    <citation type="submission" date="2023-11" db="EMBL/GenBank/DDBJ databases">
        <title>Winogradskyella pelagius sp. nov., isolated from coastal sediment.</title>
        <authorList>
            <person name="Li F."/>
        </authorList>
    </citation>
    <scope>NUCLEOTIDE SEQUENCE [LARGE SCALE GENOMIC DNA]</scope>
    <source>
        <strain evidence="6 7">KCTC 23502</strain>
    </source>
</reference>
<dbReference type="SMART" id="SM00421">
    <property type="entry name" value="HTH_LUXR"/>
    <property type="match status" value="1"/>
</dbReference>
<evidence type="ECO:0000256" key="3">
    <source>
        <dbReference type="ARBA" id="ARBA00023163"/>
    </source>
</evidence>
<proteinExistence type="predicted"/>
<name>A0ABU5EPD8_9FLAO</name>
<keyword evidence="1" id="KW-0805">Transcription regulation</keyword>
<sequence>MKRILFIFGFLLFTAGQFCFGQYSISGYLDTPEKNKRVYLSLLKYDEENTIYLDQILTSTLTDSLGYFSFEGKLLSEKHGLYRIHSRVIEDESPMQMAHNEDIKNMHNFVFSNNDTIVFEKNKKYWFSTNTNTNPVDKEWQEFSNYVYRLNQELTSTTDFNLRKKSSAQILSELKSYAKNKEVHPLVTLILISGVQENVLKEDYKSDHEFYLKLQDGLNGYYNNSSYALQFKDLMIDLSKNQTQHDLEFYKRLTIISGGICLLLLITVIFLLLKLKRKMNEKPPQENINLTNQEERIADLIVQDKTNKEIATELFVSLSTVKTHIRNIYAKLEVNNRQEFIDKLKNHTRD</sequence>
<feature type="transmembrane region" description="Helical" evidence="4">
    <location>
        <begin position="253"/>
        <end position="273"/>
    </location>
</feature>
<dbReference type="EMBL" id="JAXDAE010000015">
    <property type="protein sequence ID" value="MDY2588324.1"/>
    <property type="molecule type" value="Genomic_DNA"/>
</dbReference>
<dbReference type="CDD" id="cd06170">
    <property type="entry name" value="LuxR_C_like"/>
    <property type="match status" value="1"/>
</dbReference>
<dbReference type="SUPFAM" id="SSF46894">
    <property type="entry name" value="C-terminal effector domain of the bipartite response regulators"/>
    <property type="match status" value="1"/>
</dbReference>
<dbReference type="InterPro" id="IPR036388">
    <property type="entry name" value="WH-like_DNA-bd_sf"/>
</dbReference>
<dbReference type="InterPro" id="IPR000792">
    <property type="entry name" value="Tscrpt_reg_LuxR_C"/>
</dbReference>
<dbReference type="RefSeq" id="WP_320556672.1">
    <property type="nucleotide sequence ID" value="NZ_JAXDAE010000015.1"/>
</dbReference>
<dbReference type="Gene3D" id="1.10.10.10">
    <property type="entry name" value="Winged helix-like DNA-binding domain superfamily/Winged helix DNA-binding domain"/>
    <property type="match status" value="1"/>
</dbReference>
<dbReference type="PRINTS" id="PR00038">
    <property type="entry name" value="HTHLUXR"/>
</dbReference>
<dbReference type="Pfam" id="PF00196">
    <property type="entry name" value="GerE"/>
    <property type="match status" value="1"/>
</dbReference>
<keyword evidence="4" id="KW-0472">Membrane</keyword>
<comment type="caution">
    <text evidence="6">The sequence shown here is derived from an EMBL/GenBank/DDBJ whole genome shotgun (WGS) entry which is preliminary data.</text>
</comment>
<dbReference type="PANTHER" id="PTHR44688">
    <property type="entry name" value="DNA-BINDING TRANSCRIPTIONAL ACTIVATOR DEVR_DOSR"/>
    <property type="match status" value="1"/>
</dbReference>